<proteinExistence type="predicted"/>
<accession>A0ABV0S1E9</accession>
<dbReference type="PANTHER" id="PTHR34488">
    <property type="entry name" value="SI:CH211-245H14.1-RELATED"/>
    <property type="match status" value="1"/>
</dbReference>
<sequence length="251" mass="28435">MCANCPIGFVSSIKFDTNTNGHCDFQMMLFKKTDDQSFFFKIGFAFTEQDDGNQECKVKCPKCKTMCWLSIELLKVIDKTQCQIKVSITTRKIENQGDKQSENKPALNNSVRKCRRVKVFYKSTGETFGADKDVKKQLKLDKFVQLEETNLGDCYIIIMFCPITSRVGSDVESSMKDATVSSSGKPVILVLMHHTRDPAYSTAGTNWSEVYGNVVLDVDVLFHETQPGLLTCRRNDDAFKIIQNELSKRSK</sequence>
<comment type="caution">
    <text evidence="1">The sequence shown here is derived from an EMBL/GenBank/DDBJ whole genome shotgun (WGS) entry which is preliminary data.</text>
</comment>
<name>A0ABV0S1E9_9TELE</name>
<gene>
    <name evidence="1" type="ORF">XENOCAPTIV_017611</name>
</gene>
<dbReference type="Proteomes" id="UP001434883">
    <property type="component" value="Unassembled WGS sequence"/>
</dbReference>
<evidence type="ECO:0000313" key="2">
    <source>
        <dbReference type="Proteomes" id="UP001434883"/>
    </source>
</evidence>
<organism evidence="1 2">
    <name type="scientific">Xenoophorus captivus</name>
    <dbReference type="NCBI Taxonomy" id="1517983"/>
    <lineage>
        <taxon>Eukaryota</taxon>
        <taxon>Metazoa</taxon>
        <taxon>Chordata</taxon>
        <taxon>Craniata</taxon>
        <taxon>Vertebrata</taxon>
        <taxon>Euteleostomi</taxon>
        <taxon>Actinopterygii</taxon>
        <taxon>Neopterygii</taxon>
        <taxon>Teleostei</taxon>
        <taxon>Neoteleostei</taxon>
        <taxon>Acanthomorphata</taxon>
        <taxon>Ovalentaria</taxon>
        <taxon>Atherinomorphae</taxon>
        <taxon>Cyprinodontiformes</taxon>
        <taxon>Goodeidae</taxon>
        <taxon>Xenoophorus</taxon>
    </lineage>
</organism>
<evidence type="ECO:0000313" key="1">
    <source>
        <dbReference type="EMBL" id="MEQ2213598.1"/>
    </source>
</evidence>
<protein>
    <submittedName>
        <fullName evidence="1">Uncharacterized protein</fullName>
    </submittedName>
</protein>
<keyword evidence="2" id="KW-1185">Reference proteome</keyword>
<dbReference type="EMBL" id="JAHRIN010062488">
    <property type="protein sequence ID" value="MEQ2213598.1"/>
    <property type="molecule type" value="Genomic_DNA"/>
</dbReference>
<dbReference type="PANTHER" id="PTHR34488:SF1">
    <property type="entry name" value="SI:CH211-245H14.1-RELATED"/>
    <property type="match status" value="1"/>
</dbReference>
<reference evidence="1 2" key="1">
    <citation type="submission" date="2021-06" db="EMBL/GenBank/DDBJ databases">
        <authorList>
            <person name="Palmer J.M."/>
        </authorList>
    </citation>
    <scope>NUCLEOTIDE SEQUENCE [LARGE SCALE GENOMIC DNA]</scope>
    <source>
        <strain evidence="1 2">XC_2019</strain>
        <tissue evidence="1">Muscle</tissue>
    </source>
</reference>